<keyword evidence="2 4" id="KW-0863">Zinc-finger</keyword>
<evidence type="ECO:0000259" key="6">
    <source>
        <dbReference type="PROSITE" id="PS50089"/>
    </source>
</evidence>
<sequence length="727" mass="83909">MATSSRWKEIDDNFCLCSVCLEQLKEPKLLPCLHRYCKDCLISMIQGTYDVIKCPECRQETRVPTNGVDGFKTDFYSKNLVEYVQIQQSLKSDEIRDCYSCSKRLRVAAYCFRCNDFLCKGCYDFHVTNKTLKDHQNHTLSLEDIEAKNITIGKLASMRDVPRCHTHPQKLSELFCETCGNLPICVACVYGEHKGHNLHEVRALAKLKRKQLTQKLKTLEAINKDKNVLAPRQAKEALMLNVNIEKEKLKKMHYWKDKKIMTKIQDTEGRRQQVEQEKQNTEKKIFDSLEIEMKHEIQGVKKKYEDIFRVKKLELHDTFKERESSLEKKLAKLRKQRERFENDKQELLESIEKQQNENMKIIENMSQHFDNIKKRFETLNVMASSILASDNDWSVVQCVPDMCTAATNLMEDLKKDFPELTTFTDVTVNYKQYSFGKPNITKISDQVTREIIHDPYCCVCSVTGSGEGNIAISGYRSDGQTSFIVVIDMTGRILNEKTVNTGNDWPARYCKFLSQHKVATLCEPDEIGLYDIRDGSYIKKNITDVISSWPKDRDVSCIATDPFNNHILVGGYYSRDVYAFDDQLNYLHILALPEIIRCPVDITVSDGHLLVCDYNEKNCYVTITDGLKSKLVGEFMKPNLRGNFFDPISVCTDNNGFVYMLWNAYKYGVRQCYLVQYNHDGSHLLATRKVDKDAAVVTVAETSQGEKLLVATCNTRTLYFYDLITEN</sequence>
<dbReference type="PANTHER" id="PTHR25462">
    <property type="entry name" value="BONUS, ISOFORM C-RELATED"/>
    <property type="match status" value="1"/>
</dbReference>
<accession>A0A9Q1BSF1</accession>
<evidence type="ECO:0000256" key="4">
    <source>
        <dbReference type="PROSITE-ProRule" id="PRU00024"/>
    </source>
</evidence>
<keyword evidence="1" id="KW-0479">Metal-binding</keyword>
<dbReference type="Pfam" id="PF00643">
    <property type="entry name" value="zf-B_box"/>
    <property type="match status" value="1"/>
</dbReference>
<feature type="coiled-coil region" evidence="5">
    <location>
        <begin position="316"/>
        <end position="364"/>
    </location>
</feature>
<name>A0A9Q1BSF1_HOLLE</name>
<reference evidence="8" key="1">
    <citation type="submission" date="2021-10" db="EMBL/GenBank/DDBJ databases">
        <title>Tropical sea cucumber genome reveals ecological adaptation and Cuvierian tubules defense mechanism.</title>
        <authorList>
            <person name="Chen T."/>
        </authorList>
    </citation>
    <scope>NUCLEOTIDE SEQUENCE</scope>
    <source>
        <strain evidence="8">Nanhai2018</strain>
        <tissue evidence="8">Muscle</tissue>
    </source>
</reference>
<dbReference type="Gene3D" id="3.30.40.10">
    <property type="entry name" value="Zinc/RING finger domain, C3HC4 (zinc finger)"/>
    <property type="match status" value="1"/>
</dbReference>
<feature type="domain" description="RING-type" evidence="6">
    <location>
        <begin position="17"/>
        <end position="58"/>
    </location>
</feature>
<dbReference type="InterPro" id="IPR018957">
    <property type="entry name" value="Znf_C3HC4_RING-type"/>
</dbReference>
<dbReference type="InterPro" id="IPR001841">
    <property type="entry name" value="Znf_RING"/>
</dbReference>
<dbReference type="Proteomes" id="UP001152320">
    <property type="component" value="Chromosome 12"/>
</dbReference>
<dbReference type="SUPFAM" id="SSF57850">
    <property type="entry name" value="RING/U-box"/>
    <property type="match status" value="1"/>
</dbReference>
<dbReference type="InterPro" id="IPR013083">
    <property type="entry name" value="Znf_RING/FYVE/PHD"/>
</dbReference>
<evidence type="ECO:0000256" key="5">
    <source>
        <dbReference type="SAM" id="Coils"/>
    </source>
</evidence>
<dbReference type="OrthoDB" id="261644at2759"/>
<keyword evidence="5" id="KW-0175">Coiled coil</keyword>
<feature type="domain" description="B box-type" evidence="7">
    <location>
        <begin position="93"/>
        <end position="140"/>
    </location>
</feature>
<dbReference type="AlphaFoldDB" id="A0A9Q1BSF1"/>
<evidence type="ECO:0000313" key="9">
    <source>
        <dbReference type="Proteomes" id="UP001152320"/>
    </source>
</evidence>
<dbReference type="Pfam" id="PF00097">
    <property type="entry name" value="zf-C3HC4"/>
    <property type="match status" value="1"/>
</dbReference>
<comment type="caution">
    <text evidence="8">The sequence shown here is derived from an EMBL/GenBank/DDBJ whole genome shotgun (WGS) entry which is preliminary data.</text>
</comment>
<dbReference type="SUPFAM" id="SSF57845">
    <property type="entry name" value="B-box zinc-binding domain"/>
    <property type="match status" value="1"/>
</dbReference>
<dbReference type="Gene3D" id="3.30.160.60">
    <property type="entry name" value="Classic Zinc Finger"/>
    <property type="match status" value="1"/>
</dbReference>
<organism evidence="8 9">
    <name type="scientific">Holothuria leucospilota</name>
    <name type="common">Black long sea cucumber</name>
    <name type="synonym">Mertensiothuria leucospilota</name>
    <dbReference type="NCBI Taxonomy" id="206669"/>
    <lineage>
        <taxon>Eukaryota</taxon>
        <taxon>Metazoa</taxon>
        <taxon>Echinodermata</taxon>
        <taxon>Eleutherozoa</taxon>
        <taxon>Echinozoa</taxon>
        <taxon>Holothuroidea</taxon>
        <taxon>Aspidochirotacea</taxon>
        <taxon>Aspidochirotida</taxon>
        <taxon>Holothuriidae</taxon>
        <taxon>Holothuria</taxon>
    </lineage>
</organism>
<keyword evidence="3" id="KW-0862">Zinc</keyword>
<evidence type="ECO:0000313" key="8">
    <source>
        <dbReference type="EMBL" id="KAJ8032313.1"/>
    </source>
</evidence>
<dbReference type="PROSITE" id="PS50089">
    <property type="entry name" value="ZF_RING_2"/>
    <property type="match status" value="1"/>
</dbReference>
<evidence type="ECO:0000256" key="1">
    <source>
        <dbReference type="ARBA" id="ARBA00022723"/>
    </source>
</evidence>
<dbReference type="InterPro" id="IPR011042">
    <property type="entry name" value="6-blade_b-propeller_TolB-like"/>
</dbReference>
<dbReference type="GO" id="GO:0008270">
    <property type="term" value="F:zinc ion binding"/>
    <property type="evidence" value="ECO:0007669"/>
    <property type="project" value="UniProtKB-KW"/>
</dbReference>
<keyword evidence="9" id="KW-1185">Reference proteome</keyword>
<dbReference type="InterPro" id="IPR047153">
    <property type="entry name" value="TRIM45/56/19-like"/>
</dbReference>
<evidence type="ECO:0000256" key="2">
    <source>
        <dbReference type="ARBA" id="ARBA00022771"/>
    </source>
</evidence>
<dbReference type="PROSITE" id="PS50119">
    <property type="entry name" value="ZF_BBOX"/>
    <property type="match status" value="1"/>
</dbReference>
<dbReference type="PROSITE" id="PS00518">
    <property type="entry name" value="ZF_RING_1"/>
    <property type="match status" value="1"/>
</dbReference>
<dbReference type="SMART" id="SM00184">
    <property type="entry name" value="RING"/>
    <property type="match status" value="1"/>
</dbReference>
<evidence type="ECO:0000259" key="7">
    <source>
        <dbReference type="PROSITE" id="PS50119"/>
    </source>
</evidence>
<dbReference type="InterPro" id="IPR017907">
    <property type="entry name" value="Znf_RING_CS"/>
</dbReference>
<dbReference type="SUPFAM" id="SSF101898">
    <property type="entry name" value="NHL repeat"/>
    <property type="match status" value="1"/>
</dbReference>
<evidence type="ECO:0000256" key="3">
    <source>
        <dbReference type="ARBA" id="ARBA00022833"/>
    </source>
</evidence>
<proteinExistence type="predicted"/>
<dbReference type="EMBL" id="JAIZAY010000012">
    <property type="protein sequence ID" value="KAJ8032313.1"/>
    <property type="molecule type" value="Genomic_DNA"/>
</dbReference>
<dbReference type="InterPro" id="IPR000315">
    <property type="entry name" value="Znf_B-box"/>
</dbReference>
<dbReference type="PANTHER" id="PTHR25462:SF296">
    <property type="entry name" value="MEIOTIC P26, ISOFORM F"/>
    <property type="match status" value="1"/>
</dbReference>
<gene>
    <name evidence="8" type="ORF">HOLleu_25805</name>
</gene>
<dbReference type="Gene3D" id="2.120.10.30">
    <property type="entry name" value="TolB, C-terminal domain"/>
    <property type="match status" value="1"/>
</dbReference>
<protein>
    <submittedName>
        <fullName evidence="8">E3 ubiquitin-protein ligase TRIM56</fullName>
    </submittedName>
</protein>